<dbReference type="Proteomes" id="UP000186292">
    <property type="component" value="Unassembled WGS sequence"/>
</dbReference>
<evidence type="ECO:0000256" key="2">
    <source>
        <dbReference type="ARBA" id="ARBA00006448"/>
    </source>
</evidence>
<dbReference type="AlphaFoldDB" id="A0A1N7IXI5"/>
<accession>A0A1N7IXI5</accession>
<evidence type="ECO:0000256" key="6">
    <source>
        <dbReference type="ARBA" id="ARBA00023136"/>
    </source>
</evidence>
<dbReference type="InterPro" id="IPR048454">
    <property type="entry name" value="YetF_N"/>
</dbReference>
<sequence length="179" mass="19385">MENIFYNDWSTVGVTAAKGVLIYIALIAMLRISGKRSLSKFNIFDFVITIAIGSIFASTLTSNDVKLAQAVTAIVVLLGGQYLISKLALRSESFEKLVKSDPALLFYSGGFNDETMKNERVTRREVLQAVRGSGSASMNDVTAVILETDGTISVIGAAEDTAPPKRNELFDSVKRNPEA</sequence>
<dbReference type="OrthoDB" id="9793799at2"/>
<feature type="domain" description="YetF C-terminal" evidence="8">
    <location>
        <begin position="90"/>
        <end position="159"/>
    </location>
</feature>
<dbReference type="GO" id="GO:0005886">
    <property type="term" value="C:plasma membrane"/>
    <property type="evidence" value="ECO:0007669"/>
    <property type="project" value="UniProtKB-SubCell"/>
</dbReference>
<dbReference type="PANTHER" id="PTHR34582">
    <property type="entry name" value="UPF0702 TRANSMEMBRANE PROTEIN YCAP"/>
    <property type="match status" value="1"/>
</dbReference>
<comment type="similarity">
    <text evidence="2">Belongs to the UPF0702 family.</text>
</comment>
<evidence type="ECO:0008006" key="12">
    <source>
        <dbReference type="Google" id="ProtNLM"/>
    </source>
</evidence>
<reference evidence="11" key="1">
    <citation type="submission" date="2017-01" db="EMBL/GenBank/DDBJ databases">
        <authorList>
            <person name="Varghese N."/>
            <person name="Submissions S."/>
        </authorList>
    </citation>
    <scope>NUCLEOTIDE SEQUENCE [LARGE SCALE GENOMIC DNA]</scope>
    <source>
        <strain evidence="11">DSM 44531</strain>
    </source>
</reference>
<dbReference type="RefSeq" id="WP_076598583.1">
    <property type="nucleotide sequence ID" value="NZ_CP046976.1"/>
</dbReference>
<keyword evidence="6 7" id="KW-0472">Membrane</keyword>
<evidence type="ECO:0000259" key="8">
    <source>
        <dbReference type="Pfam" id="PF04239"/>
    </source>
</evidence>
<feature type="domain" description="YetF-like N-terminal transmembrane" evidence="9">
    <location>
        <begin position="20"/>
        <end position="77"/>
    </location>
</feature>
<evidence type="ECO:0000313" key="11">
    <source>
        <dbReference type="Proteomes" id="UP000186292"/>
    </source>
</evidence>
<comment type="subcellular location">
    <subcellularLocation>
        <location evidence="1">Cell membrane</location>
        <topology evidence="1">Multi-pass membrane protein</topology>
    </subcellularLocation>
</comment>
<evidence type="ECO:0000259" key="9">
    <source>
        <dbReference type="Pfam" id="PF20730"/>
    </source>
</evidence>
<gene>
    <name evidence="10" type="ORF">SAMN05444817_102277</name>
</gene>
<protein>
    <recommendedName>
        <fullName evidence="12">DUF421 domain-containing protein</fullName>
    </recommendedName>
</protein>
<evidence type="ECO:0000256" key="5">
    <source>
        <dbReference type="ARBA" id="ARBA00022989"/>
    </source>
</evidence>
<dbReference type="PANTHER" id="PTHR34582:SF6">
    <property type="entry name" value="UPF0702 TRANSMEMBRANE PROTEIN YCAP"/>
    <property type="match status" value="1"/>
</dbReference>
<name>A0A1N7IXI5_9CORY</name>
<feature type="transmembrane region" description="Helical" evidence="7">
    <location>
        <begin position="12"/>
        <end position="30"/>
    </location>
</feature>
<keyword evidence="11" id="KW-1185">Reference proteome</keyword>
<dbReference type="InterPro" id="IPR007353">
    <property type="entry name" value="DUF421"/>
</dbReference>
<dbReference type="EMBL" id="FTOF01000002">
    <property type="protein sequence ID" value="SIS41764.1"/>
    <property type="molecule type" value="Genomic_DNA"/>
</dbReference>
<evidence type="ECO:0000256" key="4">
    <source>
        <dbReference type="ARBA" id="ARBA00022692"/>
    </source>
</evidence>
<evidence type="ECO:0000256" key="7">
    <source>
        <dbReference type="SAM" id="Phobius"/>
    </source>
</evidence>
<feature type="transmembrane region" description="Helical" evidence="7">
    <location>
        <begin position="67"/>
        <end position="89"/>
    </location>
</feature>
<dbReference type="Pfam" id="PF20730">
    <property type="entry name" value="YetF_N"/>
    <property type="match status" value="1"/>
</dbReference>
<organism evidence="10 11">
    <name type="scientific">Corynebacterium appendicis CIP 107643</name>
    <dbReference type="NCBI Taxonomy" id="1161099"/>
    <lineage>
        <taxon>Bacteria</taxon>
        <taxon>Bacillati</taxon>
        <taxon>Actinomycetota</taxon>
        <taxon>Actinomycetes</taxon>
        <taxon>Mycobacteriales</taxon>
        <taxon>Corynebacteriaceae</taxon>
        <taxon>Corynebacterium</taxon>
    </lineage>
</organism>
<dbReference type="STRING" id="1161099.SAMN05444817_102277"/>
<keyword evidence="5 7" id="KW-1133">Transmembrane helix</keyword>
<feature type="transmembrane region" description="Helical" evidence="7">
    <location>
        <begin position="42"/>
        <end position="61"/>
    </location>
</feature>
<keyword evidence="3" id="KW-1003">Cell membrane</keyword>
<evidence type="ECO:0000256" key="3">
    <source>
        <dbReference type="ARBA" id="ARBA00022475"/>
    </source>
</evidence>
<dbReference type="InterPro" id="IPR023090">
    <property type="entry name" value="UPF0702_alpha/beta_dom_sf"/>
</dbReference>
<evidence type="ECO:0000313" key="10">
    <source>
        <dbReference type="EMBL" id="SIS41764.1"/>
    </source>
</evidence>
<dbReference type="Pfam" id="PF04239">
    <property type="entry name" value="DUF421"/>
    <property type="match status" value="1"/>
</dbReference>
<keyword evidence="4 7" id="KW-0812">Transmembrane</keyword>
<evidence type="ECO:0000256" key="1">
    <source>
        <dbReference type="ARBA" id="ARBA00004651"/>
    </source>
</evidence>
<proteinExistence type="inferred from homology"/>
<dbReference type="Gene3D" id="3.30.240.20">
    <property type="entry name" value="bsu07140 like domains"/>
    <property type="match status" value="1"/>
</dbReference>